<name>A0A1X1WRD3_MYCIR</name>
<evidence type="ECO:0000256" key="1">
    <source>
        <dbReference type="ARBA" id="ARBA00023122"/>
    </source>
</evidence>
<dbReference type="PROSITE" id="PS51371">
    <property type="entry name" value="CBS"/>
    <property type="match status" value="2"/>
</dbReference>
<dbReference type="InterPro" id="IPR051257">
    <property type="entry name" value="Diverse_CBS-Domain"/>
</dbReference>
<evidence type="ECO:0000313" key="4">
    <source>
        <dbReference type="EMBL" id="ORV89181.1"/>
    </source>
</evidence>
<dbReference type="SUPFAM" id="SSF54631">
    <property type="entry name" value="CBS-domain pair"/>
    <property type="match status" value="1"/>
</dbReference>
<feature type="domain" description="CBS" evidence="3">
    <location>
        <begin position="1"/>
        <end position="57"/>
    </location>
</feature>
<dbReference type="InterPro" id="IPR046342">
    <property type="entry name" value="CBS_dom_sf"/>
</dbReference>
<keyword evidence="4" id="KW-0808">Transferase</keyword>
<dbReference type="PANTHER" id="PTHR43080">
    <property type="entry name" value="CBS DOMAIN-CONTAINING PROTEIN CBSX3, MITOCHONDRIAL"/>
    <property type="match status" value="1"/>
</dbReference>
<dbReference type="PANTHER" id="PTHR43080:SF2">
    <property type="entry name" value="CBS DOMAIN-CONTAINING PROTEIN"/>
    <property type="match status" value="1"/>
</dbReference>
<accession>A0A1X1WRD3</accession>
<dbReference type="GO" id="GO:0016301">
    <property type="term" value="F:kinase activity"/>
    <property type="evidence" value="ECO:0007669"/>
    <property type="project" value="UniProtKB-KW"/>
</dbReference>
<proteinExistence type="predicted"/>
<evidence type="ECO:0000313" key="5">
    <source>
        <dbReference type="Proteomes" id="UP000193622"/>
    </source>
</evidence>
<protein>
    <submittedName>
        <fullName evidence="4">Histidine kinase</fullName>
    </submittedName>
</protein>
<evidence type="ECO:0000256" key="2">
    <source>
        <dbReference type="PROSITE-ProRule" id="PRU00703"/>
    </source>
</evidence>
<dbReference type="EMBL" id="LQPC01000027">
    <property type="protein sequence ID" value="ORV89181.1"/>
    <property type="molecule type" value="Genomic_DNA"/>
</dbReference>
<comment type="caution">
    <text evidence="4">The sequence shown here is derived from an EMBL/GenBank/DDBJ whole genome shotgun (WGS) entry which is preliminary data.</text>
</comment>
<dbReference type="SMART" id="SM00116">
    <property type="entry name" value="CBS"/>
    <property type="match status" value="2"/>
</dbReference>
<dbReference type="Gene3D" id="3.10.580.10">
    <property type="entry name" value="CBS-domain"/>
    <property type="match status" value="2"/>
</dbReference>
<evidence type="ECO:0000259" key="3">
    <source>
        <dbReference type="PROSITE" id="PS51371"/>
    </source>
</evidence>
<dbReference type="Proteomes" id="UP000193622">
    <property type="component" value="Unassembled WGS sequence"/>
</dbReference>
<dbReference type="InterPro" id="IPR000644">
    <property type="entry name" value="CBS_dom"/>
</dbReference>
<sequence length="183" mass="19410">MIRPVVSVRSSAPLREAGTVLADYGFAGLPVVDESGCLLGFLTAGDVLRAGTAGDATANTAMTAPAVAVGFHSDLDEIGRLLVRRGIRSVPVIDDERRVIGIISRGDLLRLDLTSDDVIAVGAQKMLDGYTGKRRWIAQVRQGTVLVAGHFDSDAERRIATALMRMVPGVREVRIGAAMPTTD</sequence>
<dbReference type="RefSeq" id="WP_085174115.1">
    <property type="nucleotide sequence ID" value="NZ_LQPC01000027.1"/>
</dbReference>
<reference evidence="4 5" key="1">
    <citation type="submission" date="2016-01" db="EMBL/GenBank/DDBJ databases">
        <title>The new phylogeny of the genus Mycobacterium.</title>
        <authorList>
            <person name="Tarcisio F."/>
            <person name="Conor M."/>
            <person name="Antonella G."/>
            <person name="Elisabetta G."/>
            <person name="Giulia F.S."/>
            <person name="Sara T."/>
            <person name="Anna F."/>
            <person name="Clotilde B."/>
            <person name="Roberto B."/>
            <person name="Veronica D.S."/>
            <person name="Fabio R."/>
            <person name="Monica P."/>
            <person name="Olivier J."/>
            <person name="Enrico T."/>
            <person name="Nicola S."/>
        </authorList>
    </citation>
    <scope>NUCLEOTIDE SEQUENCE [LARGE SCALE GENOMIC DNA]</scope>
    <source>
        <strain evidence="4 5">DSM 45541</strain>
    </source>
</reference>
<feature type="domain" description="CBS" evidence="3">
    <location>
        <begin position="62"/>
        <end position="118"/>
    </location>
</feature>
<dbReference type="CDD" id="cd02205">
    <property type="entry name" value="CBS_pair_SF"/>
    <property type="match status" value="1"/>
</dbReference>
<gene>
    <name evidence="4" type="ORF">AWC12_11310</name>
</gene>
<organism evidence="4 5">
    <name type="scientific">Mycolicibacterium iranicum</name>
    <name type="common">Mycobacterium iranicum</name>
    <dbReference type="NCBI Taxonomy" id="912594"/>
    <lineage>
        <taxon>Bacteria</taxon>
        <taxon>Bacillati</taxon>
        <taxon>Actinomycetota</taxon>
        <taxon>Actinomycetes</taxon>
        <taxon>Mycobacteriales</taxon>
        <taxon>Mycobacteriaceae</taxon>
        <taxon>Mycolicibacterium</taxon>
    </lineage>
</organism>
<keyword evidence="1 2" id="KW-0129">CBS domain</keyword>
<dbReference type="Pfam" id="PF00571">
    <property type="entry name" value="CBS"/>
    <property type="match status" value="2"/>
</dbReference>
<keyword evidence="4" id="KW-0418">Kinase</keyword>
<dbReference type="AlphaFoldDB" id="A0A1X1WRD3"/>